<protein>
    <submittedName>
        <fullName evidence="1">Uncharacterized protein</fullName>
    </submittedName>
</protein>
<evidence type="ECO:0000313" key="1">
    <source>
        <dbReference type="EMBL" id="KOM53106.1"/>
    </source>
</evidence>
<dbReference type="AlphaFoldDB" id="A0A0L9VDG5"/>
<organism evidence="1 2">
    <name type="scientific">Phaseolus angularis</name>
    <name type="common">Azuki bean</name>
    <name type="synonym">Vigna angularis</name>
    <dbReference type="NCBI Taxonomy" id="3914"/>
    <lineage>
        <taxon>Eukaryota</taxon>
        <taxon>Viridiplantae</taxon>
        <taxon>Streptophyta</taxon>
        <taxon>Embryophyta</taxon>
        <taxon>Tracheophyta</taxon>
        <taxon>Spermatophyta</taxon>
        <taxon>Magnoliopsida</taxon>
        <taxon>eudicotyledons</taxon>
        <taxon>Gunneridae</taxon>
        <taxon>Pentapetalae</taxon>
        <taxon>rosids</taxon>
        <taxon>fabids</taxon>
        <taxon>Fabales</taxon>
        <taxon>Fabaceae</taxon>
        <taxon>Papilionoideae</taxon>
        <taxon>50 kb inversion clade</taxon>
        <taxon>NPAAA clade</taxon>
        <taxon>indigoferoid/millettioid clade</taxon>
        <taxon>Phaseoleae</taxon>
        <taxon>Vigna</taxon>
    </lineage>
</organism>
<gene>
    <name evidence="1" type="ORF">LR48_Vigan09g176500</name>
</gene>
<dbReference type="Proteomes" id="UP000053144">
    <property type="component" value="Chromosome 9"/>
</dbReference>
<name>A0A0L9VDG5_PHAAN</name>
<dbReference type="Gramene" id="KOM53106">
    <property type="protein sequence ID" value="KOM53106"/>
    <property type="gene ID" value="LR48_Vigan09g176500"/>
</dbReference>
<accession>A0A0L9VDG5</accession>
<proteinExistence type="predicted"/>
<sequence>MVNDENDDEPITYCEARRFGSSKEFSSRDARVRPNLRGNKNPYAGKKKIMVLVVMLLRVTHGFCLSTTAGRHPLLMEISFTKVILVEGSWC</sequence>
<dbReference type="EMBL" id="CM003379">
    <property type="protein sequence ID" value="KOM53106.1"/>
    <property type="molecule type" value="Genomic_DNA"/>
</dbReference>
<evidence type="ECO:0000313" key="2">
    <source>
        <dbReference type="Proteomes" id="UP000053144"/>
    </source>
</evidence>
<reference evidence="2" key="1">
    <citation type="journal article" date="2015" name="Proc. Natl. Acad. Sci. U.S.A.">
        <title>Genome sequencing of adzuki bean (Vigna angularis) provides insight into high starch and low fat accumulation and domestication.</title>
        <authorList>
            <person name="Yang K."/>
            <person name="Tian Z."/>
            <person name="Chen C."/>
            <person name="Luo L."/>
            <person name="Zhao B."/>
            <person name="Wang Z."/>
            <person name="Yu L."/>
            <person name="Li Y."/>
            <person name="Sun Y."/>
            <person name="Li W."/>
            <person name="Chen Y."/>
            <person name="Li Y."/>
            <person name="Zhang Y."/>
            <person name="Ai D."/>
            <person name="Zhao J."/>
            <person name="Shang C."/>
            <person name="Ma Y."/>
            <person name="Wu B."/>
            <person name="Wang M."/>
            <person name="Gao L."/>
            <person name="Sun D."/>
            <person name="Zhang P."/>
            <person name="Guo F."/>
            <person name="Wang W."/>
            <person name="Li Y."/>
            <person name="Wang J."/>
            <person name="Varshney R.K."/>
            <person name="Wang J."/>
            <person name="Ling H.Q."/>
            <person name="Wan P."/>
        </authorList>
    </citation>
    <scope>NUCLEOTIDE SEQUENCE</scope>
    <source>
        <strain evidence="2">cv. Jingnong 6</strain>
    </source>
</reference>